<evidence type="ECO:0000256" key="1">
    <source>
        <dbReference type="ARBA" id="ARBA00022801"/>
    </source>
</evidence>
<gene>
    <name evidence="2" type="ORF">C5F48_20185</name>
</gene>
<accession>A0A2T4JQA3</accession>
<dbReference type="SUPFAM" id="SSF53187">
    <property type="entry name" value="Zn-dependent exopeptidases"/>
    <property type="match status" value="1"/>
</dbReference>
<dbReference type="Pfam" id="PF01546">
    <property type="entry name" value="Peptidase_M20"/>
    <property type="match status" value="1"/>
</dbReference>
<dbReference type="GO" id="GO:0071713">
    <property type="term" value="F:para-aminobenzoyl-glutamate hydrolase activity"/>
    <property type="evidence" value="ECO:0007669"/>
    <property type="project" value="TreeGrafter"/>
</dbReference>
<dbReference type="InterPro" id="IPR036264">
    <property type="entry name" value="Bact_exopeptidase_dim_dom"/>
</dbReference>
<dbReference type="PIRSF" id="PIRSF037227">
    <property type="entry name" value="Aminobenzoyl-glu_utiliz_pB"/>
    <property type="match status" value="1"/>
</dbReference>
<dbReference type="GO" id="GO:0016805">
    <property type="term" value="F:dipeptidase activity"/>
    <property type="evidence" value="ECO:0007669"/>
    <property type="project" value="TreeGrafter"/>
</dbReference>
<dbReference type="InterPro" id="IPR002933">
    <property type="entry name" value="Peptidase_M20"/>
</dbReference>
<dbReference type="Gene3D" id="3.40.630.10">
    <property type="entry name" value="Zn peptidases"/>
    <property type="match status" value="2"/>
</dbReference>
<dbReference type="Proteomes" id="UP000241010">
    <property type="component" value="Unassembled WGS sequence"/>
</dbReference>
<dbReference type="InterPro" id="IPR017439">
    <property type="entry name" value="Amidohydrolase"/>
</dbReference>
<dbReference type="GO" id="GO:0046657">
    <property type="term" value="P:folic acid catabolic process"/>
    <property type="evidence" value="ECO:0007669"/>
    <property type="project" value="TreeGrafter"/>
</dbReference>
<comment type="caution">
    <text evidence="2">The sequence shown here is derived from an EMBL/GenBank/DDBJ whole genome shotgun (WGS) entry which is preliminary data.</text>
</comment>
<dbReference type="InterPro" id="IPR017145">
    <property type="entry name" value="Aminobenzoyl-glu_utiliz_pB"/>
</dbReference>
<organism evidence="2 3">
    <name type="scientific">Cereibacter changlensis JA139</name>
    <dbReference type="NCBI Taxonomy" id="1188249"/>
    <lineage>
        <taxon>Bacteria</taxon>
        <taxon>Pseudomonadati</taxon>
        <taxon>Pseudomonadota</taxon>
        <taxon>Alphaproteobacteria</taxon>
        <taxon>Rhodobacterales</taxon>
        <taxon>Paracoccaceae</taxon>
        <taxon>Cereibacter</taxon>
    </lineage>
</organism>
<keyword evidence="3" id="KW-1185">Reference proteome</keyword>
<name>A0A2T4JQA3_9RHOB</name>
<dbReference type="GO" id="GO:0005737">
    <property type="term" value="C:cytoplasm"/>
    <property type="evidence" value="ECO:0007669"/>
    <property type="project" value="TreeGrafter"/>
</dbReference>
<evidence type="ECO:0000313" key="2">
    <source>
        <dbReference type="EMBL" id="PTE19947.1"/>
    </source>
</evidence>
<dbReference type="PANTHER" id="PTHR30575">
    <property type="entry name" value="PEPTIDASE M20"/>
    <property type="match status" value="1"/>
</dbReference>
<dbReference type="SUPFAM" id="SSF55031">
    <property type="entry name" value="Bacterial exopeptidase dimerisation domain"/>
    <property type="match status" value="1"/>
</dbReference>
<dbReference type="Gene3D" id="3.30.70.360">
    <property type="match status" value="1"/>
</dbReference>
<dbReference type="FunFam" id="3.30.70.360:FF:000004">
    <property type="entry name" value="Peptidase M20 domain-containing protein 2"/>
    <property type="match status" value="1"/>
</dbReference>
<dbReference type="EMBL" id="PZKG01000158">
    <property type="protein sequence ID" value="PTE19947.1"/>
    <property type="molecule type" value="Genomic_DNA"/>
</dbReference>
<protein>
    <submittedName>
        <fullName evidence="2">Amidohydrolase</fullName>
    </submittedName>
</protein>
<evidence type="ECO:0000313" key="3">
    <source>
        <dbReference type="Proteomes" id="UP000241010"/>
    </source>
</evidence>
<sequence>MRNDNPIWSFVEAKGPEFTGLADRVFDTPELAYGEVKSCAAHTEMLRQQGFRVTEGVAGIPTAVMGEAGQGGPVIAILGEYDALPGLSQAPGEAAPRQIADHGFGHGCGHNLLGSAALSAATAVKDWLAAEGLPGRVRYYGCPAEEGGAAKTYMVREGLFDDVDIALTWHPASFNAVDDMRSLANTRIDFTFHGKAAHAAGAPELGRSALDSVELMNIGINYMREHMPDAARVHYAYLDAGGIAPNVVQARACVRQLIRSPSLSGLTQLVERVRAIADGAALMSGTQVTSRVFSAVSNLVENRPLSEAMQKEFDALGPVPFDAQDMAFAREVRKSLSREDIADTFERLAMKPDYDLPLCNFVAPLDRPFMGGMGSTDVGDVSWAVPTVQARVATCAVGTALHSWQQTAQGKAPAAHKGMLHAAKVMASTARAAILDPALIAAAKAAHAEYLADQPYSCPIPAGTNPPIAA</sequence>
<dbReference type="NCBIfam" id="TIGR01891">
    <property type="entry name" value="amidohydrolases"/>
    <property type="match status" value="1"/>
</dbReference>
<dbReference type="AlphaFoldDB" id="A0A2T4JQA3"/>
<keyword evidence="1 2" id="KW-0378">Hydrolase</keyword>
<reference evidence="2 3" key="1">
    <citation type="submission" date="2018-03" db="EMBL/GenBank/DDBJ databases">
        <title>Cereibacter changlensis.</title>
        <authorList>
            <person name="Meyer T.E."/>
            <person name="Miller S."/>
            <person name="Lodha T."/>
            <person name="Gandham S."/>
            <person name="Chintalapati S."/>
            <person name="Chintalapati V.R."/>
        </authorList>
    </citation>
    <scope>NUCLEOTIDE SEQUENCE [LARGE SCALE GENOMIC DNA]</scope>
    <source>
        <strain evidence="2 3">JA139</strain>
    </source>
</reference>
<dbReference type="RefSeq" id="WP_107665591.1">
    <property type="nucleotide sequence ID" value="NZ_PZKG01000158.1"/>
</dbReference>
<dbReference type="InterPro" id="IPR052030">
    <property type="entry name" value="Peptidase_M20/M20A_hydrolases"/>
</dbReference>
<dbReference type="OrthoDB" id="9781032at2"/>
<dbReference type="PANTHER" id="PTHR30575:SF0">
    <property type="entry name" value="XAA-ARG DIPEPTIDASE"/>
    <property type="match status" value="1"/>
</dbReference>
<proteinExistence type="predicted"/>